<evidence type="ECO:0000313" key="3">
    <source>
        <dbReference type="Proteomes" id="UP000822688"/>
    </source>
</evidence>
<protein>
    <submittedName>
        <fullName evidence="2">Uncharacterized protein</fullName>
    </submittedName>
</protein>
<name>A0A8T0HEA6_CERPU</name>
<dbReference type="Proteomes" id="UP000822688">
    <property type="component" value="Chromosome 6"/>
</dbReference>
<evidence type="ECO:0000313" key="2">
    <source>
        <dbReference type="EMBL" id="KAG0568469.1"/>
    </source>
</evidence>
<organism evidence="2 3">
    <name type="scientific">Ceratodon purpureus</name>
    <name type="common">Fire moss</name>
    <name type="synonym">Dicranum purpureum</name>
    <dbReference type="NCBI Taxonomy" id="3225"/>
    <lineage>
        <taxon>Eukaryota</taxon>
        <taxon>Viridiplantae</taxon>
        <taxon>Streptophyta</taxon>
        <taxon>Embryophyta</taxon>
        <taxon>Bryophyta</taxon>
        <taxon>Bryophytina</taxon>
        <taxon>Bryopsida</taxon>
        <taxon>Dicranidae</taxon>
        <taxon>Pseudoditrichales</taxon>
        <taxon>Ditrichaceae</taxon>
        <taxon>Ceratodon</taxon>
    </lineage>
</organism>
<keyword evidence="3" id="KW-1185">Reference proteome</keyword>
<accession>A0A8T0HEA6</accession>
<comment type="caution">
    <text evidence="2">The sequence shown here is derived from an EMBL/GenBank/DDBJ whole genome shotgun (WGS) entry which is preliminary data.</text>
</comment>
<feature type="transmembrane region" description="Helical" evidence="1">
    <location>
        <begin position="42"/>
        <end position="64"/>
    </location>
</feature>
<reference evidence="2 3" key="1">
    <citation type="submission" date="2020-06" db="EMBL/GenBank/DDBJ databases">
        <title>WGS assembly of Ceratodon purpureus strain R40.</title>
        <authorList>
            <person name="Carey S.B."/>
            <person name="Jenkins J."/>
            <person name="Shu S."/>
            <person name="Lovell J.T."/>
            <person name="Sreedasyam A."/>
            <person name="Maumus F."/>
            <person name="Tiley G.P."/>
            <person name="Fernandez-Pozo N."/>
            <person name="Barry K."/>
            <person name="Chen C."/>
            <person name="Wang M."/>
            <person name="Lipzen A."/>
            <person name="Daum C."/>
            <person name="Saski C.A."/>
            <person name="Payton A.C."/>
            <person name="Mcbreen J.C."/>
            <person name="Conrad R.E."/>
            <person name="Kollar L.M."/>
            <person name="Olsson S."/>
            <person name="Huttunen S."/>
            <person name="Landis J.B."/>
            <person name="Wickett N.J."/>
            <person name="Johnson M.G."/>
            <person name="Rensing S.A."/>
            <person name="Grimwood J."/>
            <person name="Schmutz J."/>
            <person name="Mcdaniel S.F."/>
        </authorList>
    </citation>
    <scope>NUCLEOTIDE SEQUENCE [LARGE SCALE GENOMIC DNA]</scope>
    <source>
        <strain evidence="2 3">R40</strain>
    </source>
</reference>
<dbReference type="AlphaFoldDB" id="A0A8T0HEA6"/>
<keyword evidence="1" id="KW-0472">Membrane</keyword>
<dbReference type="EMBL" id="CM026427">
    <property type="protein sequence ID" value="KAG0568469.1"/>
    <property type="molecule type" value="Genomic_DNA"/>
</dbReference>
<feature type="transmembrane region" description="Helical" evidence="1">
    <location>
        <begin position="71"/>
        <end position="96"/>
    </location>
</feature>
<keyword evidence="1" id="KW-1133">Transmembrane helix</keyword>
<evidence type="ECO:0000256" key="1">
    <source>
        <dbReference type="SAM" id="Phobius"/>
    </source>
</evidence>
<proteinExistence type="predicted"/>
<keyword evidence="1" id="KW-0812">Transmembrane</keyword>
<gene>
    <name evidence="2" type="ORF">KC19_6G021400</name>
</gene>
<sequence length="102" mass="11296">MLAGNSSTVHCYWQRCTVSRHRGTVSVEPWGGGKVGVGRGQVYRLVLTQSINFALLCIFSLRCITSRHVILFLLCLLLEALSCSIGVLFMCSVNLICERGYL</sequence>